<evidence type="ECO:0000313" key="2">
    <source>
        <dbReference type="Proteomes" id="UP001327560"/>
    </source>
</evidence>
<dbReference type="EMBL" id="CP136898">
    <property type="protein sequence ID" value="WOL20430.1"/>
    <property type="molecule type" value="Genomic_DNA"/>
</dbReference>
<reference evidence="1 2" key="1">
    <citation type="submission" date="2023-10" db="EMBL/GenBank/DDBJ databases">
        <title>Chromosome-scale genome assembly provides insights into flower coloration mechanisms of Canna indica.</title>
        <authorList>
            <person name="Li C."/>
        </authorList>
    </citation>
    <scope>NUCLEOTIDE SEQUENCE [LARGE SCALE GENOMIC DNA]</scope>
    <source>
        <tissue evidence="1">Flower</tissue>
    </source>
</reference>
<keyword evidence="1" id="KW-0808">Transferase</keyword>
<keyword evidence="2" id="KW-1185">Reference proteome</keyword>
<keyword evidence="1" id="KW-0695">RNA-directed DNA polymerase</keyword>
<proteinExistence type="predicted"/>
<dbReference type="AlphaFoldDB" id="A0AAQ3QTT6"/>
<protein>
    <submittedName>
        <fullName evidence="1">Reverse transcriptase</fullName>
    </submittedName>
</protein>
<sequence>MTTFSLNPDSAPGSDGFTGHFFRRYWHKLGPEITKAATSFFTSRKLLKSFNHTLIALIPKQKIIQEMNQVRPISLSNFIYKIFSKIIVNKLQPIMGTIISEN</sequence>
<dbReference type="GO" id="GO:0003964">
    <property type="term" value="F:RNA-directed DNA polymerase activity"/>
    <property type="evidence" value="ECO:0007669"/>
    <property type="project" value="UniProtKB-KW"/>
</dbReference>
<dbReference type="Proteomes" id="UP001327560">
    <property type="component" value="Chromosome 9"/>
</dbReference>
<keyword evidence="1" id="KW-0548">Nucleotidyltransferase</keyword>
<name>A0AAQ3QTT6_9LILI</name>
<evidence type="ECO:0000313" key="1">
    <source>
        <dbReference type="EMBL" id="WOL20430.1"/>
    </source>
</evidence>
<organism evidence="1 2">
    <name type="scientific">Canna indica</name>
    <name type="common">Indian-shot</name>
    <dbReference type="NCBI Taxonomy" id="4628"/>
    <lineage>
        <taxon>Eukaryota</taxon>
        <taxon>Viridiplantae</taxon>
        <taxon>Streptophyta</taxon>
        <taxon>Embryophyta</taxon>
        <taxon>Tracheophyta</taxon>
        <taxon>Spermatophyta</taxon>
        <taxon>Magnoliopsida</taxon>
        <taxon>Liliopsida</taxon>
        <taxon>Zingiberales</taxon>
        <taxon>Cannaceae</taxon>
        <taxon>Canna</taxon>
    </lineage>
</organism>
<dbReference type="PANTHER" id="PTHR19446">
    <property type="entry name" value="REVERSE TRANSCRIPTASES"/>
    <property type="match status" value="1"/>
</dbReference>
<accession>A0AAQ3QTT6</accession>
<gene>
    <name evidence="1" type="ORF">Cni_G29235</name>
</gene>